<dbReference type="GO" id="GO:0043161">
    <property type="term" value="P:proteasome-mediated ubiquitin-dependent protein catabolic process"/>
    <property type="evidence" value="ECO:0007669"/>
    <property type="project" value="TreeGrafter"/>
</dbReference>
<dbReference type="GO" id="GO:0097039">
    <property type="term" value="P:protein linear polyubiquitination"/>
    <property type="evidence" value="ECO:0007669"/>
    <property type="project" value="TreeGrafter"/>
</dbReference>
<dbReference type="GO" id="GO:0008270">
    <property type="term" value="F:zinc ion binding"/>
    <property type="evidence" value="ECO:0007669"/>
    <property type="project" value="UniProtKB-KW"/>
</dbReference>
<organism evidence="12 13">
    <name type="scientific">Neocucurbitaria cava</name>
    <dbReference type="NCBI Taxonomy" id="798079"/>
    <lineage>
        <taxon>Eukaryota</taxon>
        <taxon>Fungi</taxon>
        <taxon>Dikarya</taxon>
        <taxon>Ascomycota</taxon>
        <taxon>Pezizomycotina</taxon>
        <taxon>Dothideomycetes</taxon>
        <taxon>Pleosporomycetidae</taxon>
        <taxon>Pleosporales</taxon>
        <taxon>Pleosporineae</taxon>
        <taxon>Cucurbitariaceae</taxon>
        <taxon>Neocucurbitaria</taxon>
    </lineage>
</organism>
<evidence type="ECO:0000259" key="10">
    <source>
        <dbReference type="PROSITE" id="PS50157"/>
    </source>
</evidence>
<dbReference type="AlphaFoldDB" id="A0A9W9CI34"/>
<dbReference type="EMBL" id="JAPEUY010000019">
    <property type="protein sequence ID" value="KAJ4363523.1"/>
    <property type="molecule type" value="Genomic_DNA"/>
</dbReference>
<accession>A0A9W9CI34</accession>
<feature type="region of interest" description="Disordered" evidence="9">
    <location>
        <begin position="540"/>
        <end position="565"/>
    </location>
</feature>
<evidence type="ECO:0000313" key="12">
    <source>
        <dbReference type="EMBL" id="KAJ4363523.1"/>
    </source>
</evidence>
<sequence length="586" mass="66102">MAEHIEGGNVKFHDGCALSGFDLNPSLRITNKLSIKSDANTILVSWRHSSEFGPLVMKAVLQSVAGPLRFCHRPPPTVRGRWHANTIAGFYQPEHAQAALKHFTRSTEVEVWLIYTVYFTATKELSDVVLLDVEEITVQDPEIRIAWEEPRAGMVTLRLSGTKQESVVDMKRVLEAIYAGCVATRGLPAARYEVWHDFFATPPGDIWLQHLARDTGVIIMSDKLQRRLRVYDPENSNLHVKYVEQKLAEKVAELDARLESHTIQLNVKEFRKLVASDAVATAQRILGQPNVSLDVLQKALVLRCDRQMAELVAYELKIPLALPELRSVELECPQCGDTTSDIEFSRCGHVACRDCFDHQLNVASSDLTGKHFPLVCWQVGCEQPVSIPDLRKYTSGVMVDSLLKASLTYHIRSSPNLYRNCRTPDCRSVYLRNGSYEIFTCPNCLTQTCTLCHAEPHVGWSCADYETHLRKTQINEHLLDNYKALAGTKECPKCATLIEKVDGCNHVECSGCHGHICWECLKVFAKSDAVYQHMNDIHGGNGLVDEEGEDEESEIDSEEDEDDVDDALWDDSEEYDIEHHILAWRV</sequence>
<comment type="caution">
    <text evidence="12">The sequence shown here is derived from an EMBL/GenBank/DDBJ whole genome shotgun (WGS) entry which is preliminary data.</text>
</comment>
<feature type="compositionally biased region" description="Acidic residues" evidence="9">
    <location>
        <begin position="544"/>
        <end position="565"/>
    </location>
</feature>
<keyword evidence="4" id="KW-0677">Repeat</keyword>
<reference evidence="12" key="1">
    <citation type="submission" date="2022-10" db="EMBL/GenBank/DDBJ databases">
        <title>Tapping the CABI collections for fungal endophytes: first genome assemblies for Collariella, Neodidymelliopsis, Ascochyta clinopodiicola, Didymella pomorum, Didymosphaeria variabile, Neocosmospora piperis and Neocucurbitaria cava.</title>
        <authorList>
            <person name="Hill R."/>
        </authorList>
    </citation>
    <scope>NUCLEOTIDE SEQUENCE</scope>
    <source>
        <strain evidence="12">IMI 356814</strain>
    </source>
</reference>
<dbReference type="InterPro" id="IPR051628">
    <property type="entry name" value="LUBAC_E3_Ligases"/>
</dbReference>
<evidence type="ECO:0000256" key="2">
    <source>
        <dbReference type="ARBA" id="ARBA00022679"/>
    </source>
</evidence>
<comment type="pathway">
    <text evidence="1">Protein modification; protein ubiquitination.</text>
</comment>
<proteinExistence type="predicted"/>
<evidence type="ECO:0000256" key="8">
    <source>
        <dbReference type="PROSITE-ProRule" id="PRU00042"/>
    </source>
</evidence>
<evidence type="ECO:0000256" key="5">
    <source>
        <dbReference type="ARBA" id="ARBA00022771"/>
    </source>
</evidence>
<protein>
    <recommendedName>
        <fullName evidence="14">RING-type domain-containing protein</fullName>
    </recommendedName>
</protein>
<dbReference type="Pfam" id="PF01485">
    <property type="entry name" value="IBR"/>
    <property type="match status" value="1"/>
</dbReference>
<dbReference type="SUPFAM" id="SSF57850">
    <property type="entry name" value="RING/U-box"/>
    <property type="match status" value="3"/>
</dbReference>
<evidence type="ECO:0000256" key="4">
    <source>
        <dbReference type="ARBA" id="ARBA00022737"/>
    </source>
</evidence>
<dbReference type="Gene3D" id="1.20.120.1750">
    <property type="match status" value="1"/>
</dbReference>
<dbReference type="Pfam" id="PF22191">
    <property type="entry name" value="IBR_1"/>
    <property type="match status" value="1"/>
</dbReference>
<dbReference type="PROSITE" id="PS51873">
    <property type="entry name" value="TRIAD"/>
    <property type="match status" value="1"/>
</dbReference>
<dbReference type="InterPro" id="IPR013087">
    <property type="entry name" value="Znf_C2H2_type"/>
</dbReference>
<keyword evidence="6" id="KW-0833">Ubl conjugation pathway</keyword>
<evidence type="ECO:0008006" key="14">
    <source>
        <dbReference type="Google" id="ProtNLM"/>
    </source>
</evidence>
<evidence type="ECO:0000256" key="3">
    <source>
        <dbReference type="ARBA" id="ARBA00022723"/>
    </source>
</evidence>
<dbReference type="GO" id="GO:0000151">
    <property type="term" value="C:ubiquitin ligase complex"/>
    <property type="evidence" value="ECO:0007669"/>
    <property type="project" value="TreeGrafter"/>
</dbReference>
<dbReference type="CDD" id="cd22585">
    <property type="entry name" value="Rcat_RBR_DEAH12-like"/>
    <property type="match status" value="1"/>
</dbReference>
<keyword evidence="3" id="KW-0479">Metal-binding</keyword>
<evidence type="ECO:0000313" key="13">
    <source>
        <dbReference type="Proteomes" id="UP001140560"/>
    </source>
</evidence>
<dbReference type="PROSITE" id="PS00028">
    <property type="entry name" value="ZINC_FINGER_C2H2_1"/>
    <property type="match status" value="1"/>
</dbReference>
<feature type="domain" description="RING-type" evidence="11">
    <location>
        <begin position="328"/>
        <end position="546"/>
    </location>
</feature>
<dbReference type="OrthoDB" id="10009520at2759"/>
<dbReference type="PROSITE" id="PS50157">
    <property type="entry name" value="ZINC_FINGER_C2H2_2"/>
    <property type="match status" value="1"/>
</dbReference>
<keyword evidence="2" id="KW-0808">Transferase</keyword>
<evidence type="ECO:0000256" key="9">
    <source>
        <dbReference type="SAM" id="MobiDB-lite"/>
    </source>
</evidence>
<keyword evidence="13" id="KW-1185">Reference proteome</keyword>
<keyword evidence="7" id="KW-0862">Zinc</keyword>
<dbReference type="PANTHER" id="PTHR22770:SF13">
    <property type="entry name" value="RING-TYPE DOMAIN-CONTAINING PROTEIN"/>
    <property type="match status" value="1"/>
</dbReference>
<dbReference type="GO" id="GO:0004842">
    <property type="term" value="F:ubiquitin-protein transferase activity"/>
    <property type="evidence" value="ECO:0007669"/>
    <property type="project" value="TreeGrafter"/>
</dbReference>
<feature type="domain" description="C2H2-type" evidence="10">
    <location>
        <begin position="515"/>
        <end position="543"/>
    </location>
</feature>
<dbReference type="InterPro" id="IPR044066">
    <property type="entry name" value="TRIAD_supradom"/>
</dbReference>
<dbReference type="InterPro" id="IPR002867">
    <property type="entry name" value="IBR_dom"/>
</dbReference>
<evidence type="ECO:0000256" key="6">
    <source>
        <dbReference type="ARBA" id="ARBA00022786"/>
    </source>
</evidence>
<dbReference type="GO" id="GO:0043130">
    <property type="term" value="F:ubiquitin binding"/>
    <property type="evidence" value="ECO:0007669"/>
    <property type="project" value="TreeGrafter"/>
</dbReference>
<gene>
    <name evidence="12" type="ORF">N0V83_009818</name>
</gene>
<dbReference type="CDD" id="cd20335">
    <property type="entry name" value="BRcat_RBR"/>
    <property type="match status" value="1"/>
</dbReference>
<name>A0A9W9CI34_9PLEO</name>
<dbReference type="PANTHER" id="PTHR22770">
    <property type="entry name" value="UBIQUITIN CONJUGATING ENZYME 7 INTERACTING PROTEIN-RELATED"/>
    <property type="match status" value="1"/>
</dbReference>
<evidence type="ECO:0000259" key="11">
    <source>
        <dbReference type="PROSITE" id="PS51873"/>
    </source>
</evidence>
<evidence type="ECO:0000256" key="7">
    <source>
        <dbReference type="ARBA" id="ARBA00022833"/>
    </source>
</evidence>
<evidence type="ECO:0000256" key="1">
    <source>
        <dbReference type="ARBA" id="ARBA00004906"/>
    </source>
</evidence>
<dbReference type="Proteomes" id="UP001140560">
    <property type="component" value="Unassembled WGS sequence"/>
</dbReference>
<keyword evidence="5 8" id="KW-0863">Zinc-finger</keyword>